<feature type="signal peptide" evidence="13">
    <location>
        <begin position="1"/>
        <end position="19"/>
    </location>
</feature>
<keyword evidence="5" id="KW-0433">Leucine-rich repeat</keyword>
<proteinExistence type="inferred from homology"/>
<dbReference type="Proteomes" id="UP000306102">
    <property type="component" value="Unassembled WGS sequence"/>
</dbReference>
<keyword evidence="7 13" id="KW-0732">Signal</keyword>
<keyword evidence="3" id="KW-1003">Cell membrane</keyword>
<dbReference type="InterPro" id="IPR032675">
    <property type="entry name" value="LRR_dom_sf"/>
</dbReference>
<feature type="chain" id="PRO_5020916391" evidence="13">
    <location>
        <begin position="20"/>
        <end position="1020"/>
    </location>
</feature>
<dbReference type="InterPro" id="IPR003591">
    <property type="entry name" value="Leu-rich_rpt_typical-subtyp"/>
</dbReference>
<evidence type="ECO:0000313" key="17">
    <source>
        <dbReference type="Proteomes" id="UP000306102"/>
    </source>
</evidence>
<dbReference type="FunFam" id="3.80.10.10:FF:000095">
    <property type="entry name" value="LRR receptor-like serine/threonine-protein kinase GSO1"/>
    <property type="match status" value="2"/>
</dbReference>
<keyword evidence="12" id="KW-0325">Glycoprotein</keyword>
<evidence type="ECO:0000256" key="13">
    <source>
        <dbReference type="SAM" id="SignalP"/>
    </source>
</evidence>
<keyword evidence="17" id="KW-1185">Reference proteome</keyword>
<evidence type="ECO:0000256" key="7">
    <source>
        <dbReference type="ARBA" id="ARBA00022729"/>
    </source>
</evidence>
<dbReference type="EMBL" id="SDRB02008666">
    <property type="protein sequence ID" value="THG09215.1"/>
    <property type="molecule type" value="Genomic_DNA"/>
</dbReference>
<evidence type="ECO:0000256" key="10">
    <source>
        <dbReference type="ARBA" id="ARBA00023136"/>
    </source>
</evidence>
<keyword evidence="6" id="KW-0812">Transmembrane</keyword>
<dbReference type="Gene3D" id="3.80.10.10">
    <property type="entry name" value="Ribonuclease Inhibitor"/>
    <property type="match status" value="5"/>
</dbReference>
<dbReference type="SMART" id="SM00365">
    <property type="entry name" value="LRR_SD22"/>
    <property type="match status" value="4"/>
</dbReference>
<reference evidence="16 17" key="1">
    <citation type="journal article" date="2018" name="Proc. Natl. Acad. Sci. U.S.A.">
        <title>Draft genome sequence of Camellia sinensis var. sinensis provides insights into the evolution of the tea genome and tea quality.</title>
        <authorList>
            <person name="Wei C."/>
            <person name="Yang H."/>
            <person name="Wang S."/>
            <person name="Zhao J."/>
            <person name="Liu C."/>
            <person name="Gao L."/>
            <person name="Xia E."/>
            <person name="Lu Y."/>
            <person name="Tai Y."/>
            <person name="She G."/>
            <person name="Sun J."/>
            <person name="Cao H."/>
            <person name="Tong W."/>
            <person name="Gao Q."/>
            <person name="Li Y."/>
            <person name="Deng W."/>
            <person name="Jiang X."/>
            <person name="Wang W."/>
            <person name="Chen Q."/>
            <person name="Zhang S."/>
            <person name="Li H."/>
            <person name="Wu J."/>
            <person name="Wang P."/>
            <person name="Li P."/>
            <person name="Shi C."/>
            <person name="Zheng F."/>
            <person name="Jian J."/>
            <person name="Huang B."/>
            <person name="Shan D."/>
            <person name="Shi M."/>
            <person name="Fang C."/>
            <person name="Yue Y."/>
            <person name="Li F."/>
            <person name="Li D."/>
            <person name="Wei S."/>
            <person name="Han B."/>
            <person name="Jiang C."/>
            <person name="Yin Y."/>
            <person name="Xia T."/>
            <person name="Zhang Z."/>
            <person name="Bennetzen J.L."/>
            <person name="Zhao S."/>
            <person name="Wan X."/>
        </authorList>
    </citation>
    <scope>NUCLEOTIDE SEQUENCE [LARGE SCALE GENOMIC DNA]</scope>
    <source>
        <strain evidence="17">cv. Shuchazao</strain>
        <tissue evidence="16">Leaf</tissue>
    </source>
</reference>
<dbReference type="FunFam" id="3.80.10.10:FF:001347">
    <property type="entry name" value="LRR receptor-like serine/threonine-protein kinase GSO2"/>
    <property type="match status" value="1"/>
</dbReference>
<dbReference type="Pfam" id="PF23598">
    <property type="entry name" value="LRR_14"/>
    <property type="match status" value="1"/>
</dbReference>
<evidence type="ECO:0000256" key="1">
    <source>
        <dbReference type="ARBA" id="ARBA00004251"/>
    </source>
</evidence>
<dbReference type="STRING" id="542762.A0A4S4E1V0"/>
<evidence type="ECO:0000313" key="16">
    <source>
        <dbReference type="EMBL" id="THG09215.1"/>
    </source>
</evidence>
<evidence type="ECO:0000256" key="4">
    <source>
        <dbReference type="ARBA" id="ARBA00022553"/>
    </source>
</evidence>
<comment type="subcellular location">
    <subcellularLocation>
        <location evidence="1">Cell membrane</location>
        <topology evidence="1">Single-pass type I membrane protein</topology>
    </subcellularLocation>
</comment>
<evidence type="ECO:0000256" key="5">
    <source>
        <dbReference type="ARBA" id="ARBA00022614"/>
    </source>
</evidence>
<name>A0A4S4E1V0_CAMSN</name>
<keyword evidence="4" id="KW-0597">Phosphoprotein</keyword>
<dbReference type="PANTHER" id="PTHR48063">
    <property type="entry name" value="LRR RECEPTOR-LIKE KINASE"/>
    <property type="match status" value="1"/>
</dbReference>
<gene>
    <name evidence="16" type="ORF">TEA_027401</name>
</gene>
<keyword evidence="8" id="KW-0677">Repeat</keyword>
<comment type="caution">
    <text evidence="16">The sequence shown here is derived from an EMBL/GenBank/DDBJ whole genome shotgun (WGS) entry which is preliminary data.</text>
</comment>
<sequence>MNTSMRIVAFLFLVNLTIAAIFEISFCNGNHDVICMESEKLALSRFKQDLKDPSSRLSSWDVEDDCCKWAGVACDNITGHVLGLQLRNPNSSMDYDFEFHDYWYKRSALRGQLNPSLLNLKHLRYLDLSLNDFGSVPIPSFIGSLVSLQFLNLSKAGFVDTIPHQLGNLSSLRFLSIEDNYNWISVPDLEWLHGLSHLEHLDLSGVYLRKTPNWVQVINKLPSLVELHLSGCVLDYIPSLFDVNSTSLAILDLSFNQFGSLIPRWIFSLSSLVSLDLSSSNFTGPIPEGSWNLTSLTTLNISNNDNLKSSLRNSLFSMNSLVSLDLSSSNFVGRPKGSKENGFEGPVPMAFLNMTNLEHLDLSNNELEGTFPMVLPNMTSLRYLDLSLNKLEGRLPRSLGNLCNLSFIDLSYNNFSGELFRSSSKCAEYALESLFLYGNKLSGLLTDELIQFKNVRDLILGGNLFSGPIPVNLGRLTSLERLVLDGNQLNGTLPQSLGHLSKLKHFDVSDNLLEGIVFEAHFTNIINLREFYASRNRLTLKVSPNWIPPFQLEEVELASWNLGPKFPIWVQSQKNLGYLDLSNTGISDRIPIWFWNSSSSLYFLDLSHNQIYDEIPYILYPPNRGQSIYLSSNHFSGPIPRLSPNLIELDLSNNSFSGSISHFLCDRNDSQSLGYLNLQDNLLSGEIPDCWMSWQSLNIVEMGNNNLTGNIPRSMWLLDLNSLHLRNNHLSGEISLPLQSFTSIVVLDLSENEITGSIPTRMAEWFPYLLVLALRSNKLDGAIPPELCHLTSLQVLDLAHNNLSGAIPWCINNFTTMALKKYSSDPIRYVFPVTTDNRFHQFGDGFIDNALLVTKGSTYQYDKILPLVVSMDLSNNNISGNIPEELTSLVGLRLLNFSGNHLTGVIPKKINNMVLLESLDLSGNQLSGEIPSSMSGLAFLSYLNLSYNNLTGKIPLSTQLQSFNASSFVDNNLCGLPLTKTCSVDGKTPHVRNEGDSEASAAPGASIHICLQRKLVETVV</sequence>
<dbReference type="PRINTS" id="PR00019">
    <property type="entry name" value="LEURICHRPT"/>
</dbReference>
<feature type="domain" description="Leucine-rich repeat-containing N-terminal plant-type" evidence="14">
    <location>
        <begin position="37"/>
        <end position="75"/>
    </location>
</feature>
<feature type="domain" description="Disease resistance R13L4/SHOC-2-like LRR" evidence="15">
    <location>
        <begin position="117"/>
        <end position="230"/>
    </location>
</feature>
<keyword evidence="11" id="KW-0675">Receptor</keyword>
<dbReference type="GO" id="GO:0051707">
    <property type="term" value="P:response to other organism"/>
    <property type="evidence" value="ECO:0007669"/>
    <property type="project" value="UniProtKB-ARBA"/>
</dbReference>
<accession>A0A4S4E1V0</accession>
<organism evidence="16 17">
    <name type="scientific">Camellia sinensis var. sinensis</name>
    <name type="common">China tea</name>
    <dbReference type="NCBI Taxonomy" id="542762"/>
    <lineage>
        <taxon>Eukaryota</taxon>
        <taxon>Viridiplantae</taxon>
        <taxon>Streptophyta</taxon>
        <taxon>Embryophyta</taxon>
        <taxon>Tracheophyta</taxon>
        <taxon>Spermatophyta</taxon>
        <taxon>Magnoliopsida</taxon>
        <taxon>eudicotyledons</taxon>
        <taxon>Gunneridae</taxon>
        <taxon>Pentapetalae</taxon>
        <taxon>asterids</taxon>
        <taxon>Ericales</taxon>
        <taxon>Theaceae</taxon>
        <taxon>Camellia</taxon>
    </lineage>
</organism>
<keyword evidence="10" id="KW-0472">Membrane</keyword>
<dbReference type="SMART" id="SM00369">
    <property type="entry name" value="LRR_TYP"/>
    <property type="match status" value="12"/>
</dbReference>
<protein>
    <submittedName>
        <fullName evidence="16">Uncharacterized protein</fullName>
    </submittedName>
</protein>
<dbReference type="AlphaFoldDB" id="A0A4S4E1V0"/>
<evidence type="ECO:0000256" key="8">
    <source>
        <dbReference type="ARBA" id="ARBA00022737"/>
    </source>
</evidence>
<dbReference type="GO" id="GO:0006952">
    <property type="term" value="P:defense response"/>
    <property type="evidence" value="ECO:0007669"/>
    <property type="project" value="UniProtKB-ARBA"/>
</dbReference>
<dbReference type="Pfam" id="PF00560">
    <property type="entry name" value="LRR_1"/>
    <property type="match status" value="4"/>
</dbReference>
<dbReference type="Pfam" id="PF13855">
    <property type="entry name" value="LRR_8"/>
    <property type="match status" value="4"/>
</dbReference>
<dbReference type="InterPro" id="IPR046956">
    <property type="entry name" value="RLP23-like"/>
</dbReference>
<dbReference type="GO" id="GO:0005886">
    <property type="term" value="C:plasma membrane"/>
    <property type="evidence" value="ECO:0007669"/>
    <property type="project" value="UniProtKB-SubCell"/>
</dbReference>
<keyword evidence="9" id="KW-1133">Transmembrane helix</keyword>
<evidence type="ECO:0000256" key="11">
    <source>
        <dbReference type="ARBA" id="ARBA00023170"/>
    </source>
</evidence>
<dbReference type="SUPFAM" id="SSF52047">
    <property type="entry name" value="RNI-like"/>
    <property type="match status" value="2"/>
</dbReference>
<evidence type="ECO:0000259" key="15">
    <source>
        <dbReference type="Pfam" id="PF23598"/>
    </source>
</evidence>
<dbReference type="InterPro" id="IPR055414">
    <property type="entry name" value="LRR_R13L4/SHOC2-like"/>
</dbReference>
<dbReference type="Pfam" id="PF08263">
    <property type="entry name" value="LRRNT_2"/>
    <property type="match status" value="1"/>
</dbReference>
<evidence type="ECO:0000256" key="3">
    <source>
        <dbReference type="ARBA" id="ARBA00022475"/>
    </source>
</evidence>
<dbReference type="FunFam" id="3.80.10.10:FF:000722">
    <property type="entry name" value="Leucine-rich repeat receptor-like protein kinase"/>
    <property type="match status" value="1"/>
</dbReference>
<dbReference type="PANTHER" id="PTHR48063:SF98">
    <property type="entry name" value="LRR RECEPTOR-LIKE SERINE_THREONINE-PROTEIN KINASE FLS2"/>
    <property type="match status" value="1"/>
</dbReference>
<dbReference type="SUPFAM" id="SSF52058">
    <property type="entry name" value="L domain-like"/>
    <property type="match status" value="1"/>
</dbReference>
<comment type="similarity">
    <text evidence="2">Belongs to the RLP family.</text>
</comment>
<evidence type="ECO:0000256" key="12">
    <source>
        <dbReference type="ARBA" id="ARBA00023180"/>
    </source>
</evidence>
<evidence type="ECO:0000256" key="2">
    <source>
        <dbReference type="ARBA" id="ARBA00009592"/>
    </source>
</evidence>
<evidence type="ECO:0000256" key="9">
    <source>
        <dbReference type="ARBA" id="ARBA00022989"/>
    </source>
</evidence>
<evidence type="ECO:0000256" key="6">
    <source>
        <dbReference type="ARBA" id="ARBA00022692"/>
    </source>
</evidence>
<evidence type="ECO:0000259" key="14">
    <source>
        <dbReference type="Pfam" id="PF08263"/>
    </source>
</evidence>
<dbReference type="InterPro" id="IPR013210">
    <property type="entry name" value="LRR_N_plant-typ"/>
</dbReference>
<dbReference type="InterPro" id="IPR001611">
    <property type="entry name" value="Leu-rich_rpt"/>
</dbReference>